<reference evidence="2 3" key="1">
    <citation type="journal article" date="2017" name="Mol. Biol. Evol.">
        <title>The 4-celled Tetrabaena socialis nuclear genome reveals the essential components for genetic control of cell number at the origin of multicellularity in the volvocine lineage.</title>
        <authorList>
            <person name="Featherston J."/>
            <person name="Arakaki Y."/>
            <person name="Hanschen E.R."/>
            <person name="Ferris P.J."/>
            <person name="Michod R.E."/>
            <person name="Olson B.J.S.C."/>
            <person name="Nozaki H."/>
            <person name="Durand P.M."/>
        </authorList>
    </citation>
    <scope>NUCLEOTIDE SEQUENCE [LARGE SCALE GENOMIC DNA]</scope>
    <source>
        <strain evidence="2 3">NIES-571</strain>
    </source>
</reference>
<dbReference type="PANTHER" id="PTHR45703:SF36">
    <property type="entry name" value="DYNEIN HEAVY CHAIN, CYTOPLASMIC"/>
    <property type="match status" value="1"/>
</dbReference>
<protein>
    <submittedName>
        <fullName evidence="2">Dynein heavy chain 6, axonemal</fullName>
    </submittedName>
</protein>
<dbReference type="PANTHER" id="PTHR45703">
    <property type="entry name" value="DYNEIN HEAVY CHAIN"/>
    <property type="match status" value="1"/>
</dbReference>
<dbReference type="InterPro" id="IPR027417">
    <property type="entry name" value="P-loop_NTPase"/>
</dbReference>
<dbReference type="GO" id="GO:0051959">
    <property type="term" value="F:dynein light intermediate chain binding"/>
    <property type="evidence" value="ECO:0007669"/>
    <property type="project" value="InterPro"/>
</dbReference>
<dbReference type="OrthoDB" id="64868at2759"/>
<sequence>MPKQVPEQHNGELQDALREACEALGLQAAPAFVSKAVQLWETFNVRFGAMLVLLDDNCTLCLPNGERIKLNAATMRVLFEVADLAAASPATVSRCGMVYVTPDDMGWRPYVR</sequence>
<comment type="caution">
    <text evidence="2">The sequence shown here is derived from an EMBL/GenBank/DDBJ whole genome shotgun (WGS) entry which is preliminary data.</text>
</comment>
<keyword evidence="3" id="KW-1185">Reference proteome</keyword>
<evidence type="ECO:0000313" key="2">
    <source>
        <dbReference type="EMBL" id="PNH01407.1"/>
    </source>
</evidence>
<organism evidence="2 3">
    <name type="scientific">Tetrabaena socialis</name>
    <dbReference type="NCBI Taxonomy" id="47790"/>
    <lineage>
        <taxon>Eukaryota</taxon>
        <taxon>Viridiplantae</taxon>
        <taxon>Chlorophyta</taxon>
        <taxon>core chlorophytes</taxon>
        <taxon>Chlorophyceae</taxon>
        <taxon>CS clade</taxon>
        <taxon>Chlamydomonadales</taxon>
        <taxon>Tetrabaenaceae</taxon>
        <taxon>Tetrabaena</taxon>
    </lineage>
</organism>
<dbReference type="Gene3D" id="3.40.50.300">
    <property type="entry name" value="P-loop containing nucleotide triphosphate hydrolases"/>
    <property type="match status" value="2"/>
</dbReference>
<dbReference type="InterPro" id="IPR026983">
    <property type="entry name" value="DHC"/>
</dbReference>
<proteinExistence type="predicted"/>
<name>A0A2J7ZMB2_9CHLO</name>
<gene>
    <name evidence="2" type="ORF">TSOC_012705</name>
</gene>
<dbReference type="Proteomes" id="UP000236333">
    <property type="component" value="Unassembled WGS sequence"/>
</dbReference>
<dbReference type="EMBL" id="PGGS01000906">
    <property type="protein sequence ID" value="PNH01407.1"/>
    <property type="molecule type" value="Genomic_DNA"/>
</dbReference>
<dbReference type="GO" id="GO:0045505">
    <property type="term" value="F:dynein intermediate chain binding"/>
    <property type="evidence" value="ECO:0007669"/>
    <property type="project" value="InterPro"/>
</dbReference>
<accession>A0A2J7ZMB2</accession>
<evidence type="ECO:0000259" key="1">
    <source>
        <dbReference type="Pfam" id="PF12774"/>
    </source>
</evidence>
<dbReference type="GO" id="GO:0030286">
    <property type="term" value="C:dynein complex"/>
    <property type="evidence" value="ECO:0007669"/>
    <property type="project" value="InterPro"/>
</dbReference>
<dbReference type="Pfam" id="PF12774">
    <property type="entry name" value="AAA_6"/>
    <property type="match status" value="1"/>
</dbReference>
<dbReference type="InterPro" id="IPR035699">
    <property type="entry name" value="AAA_6"/>
</dbReference>
<evidence type="ECO:0000313" key="3">
    <source>
        <dbReference type="Proteomes" id="UP000236333"/>
    </source>
</evidence>
<feature type="domain" description="Dynein heavy chain hydrolytic ATP-binding dynein motor region" evidence="1">
    <location>
        <begin position="4"/>
        <end position="52"/>
    </location>
</feature>
<dbReference type="GO" id="GO:0007018">
    <property type="term" value="P:microtubule-based movement"/>
    <property type="evidence" value="ECO:0007669"/>
    <property type="project" value="InterPro"/>
</dbReference>
<dbReference type="GO" id="GO:0005524">
    <property type="term" value="F:ATP binding"/>
    <property type="evidence" value="ECO:0007669"/>
    <property type="project" value="InterPro"/>
</dbReference>
<dbReference type="AlphaFoldDB" id="A0A2J7ZMB2"/>